<keyword evidence="12" id="KW-1185">Reference proteome</keyword>
<name>B3SCU6_TRIAD</name>
<sequence>EAKKKDIERLQEKEKALHQSFQTSLGDNNKYAEFLTKLFKKKIKKVRKKAKDNADSDEESDDDDDDDDFLSSESEDDDSEDEVDYSVCPAGCDEELFDGTMNIRERRQENEEQLVEEKKACELLKKEHDNLTKKLKAIDAALKAAQGELEKFQLEKQQKLNELDVVVTIHLDQIQYIVNGTLPRDLSQCLVFRKSSQSKLRERIEELKSEKQNQRRLFKEDRQKFALLTKDKKVQDAKIKEQEEEVNEMQLLKFGRIIDLDKLDNVTVNKGAEELKEKLRYFETEYDREVADWDKKIEAEKKSLNAMMHENTAMLDKLMGMVQEGNELESSLNACQTGLGANYHSLHKADKRERWRLKQLIELQSQEIEALKTEIHQLSRKDGQVLPPAQGPTMQKSQPLPAIIQK</sequence>
<evidence type="ECO:0000313" key="12">
    <source>
        <dbReference type="Proteomes" id="UP000009022"/>
    </source>
</evidence>
<keyword evidence="4" id="KW-0853">WD repeat</keyword>
<keyword evidence="5" id="KW-0677">Repeat</keyword>
<accession>B3SCU6</accession>
<dbReference type="GO" id="GO:0005929">
    <property type="term" value="C:cilium"/>
    <property type="evidence" value="ECO:0007669"/>
    <property type="project" value="UniProtKB-SubCell"/>
</dbReference>
<feature type="compositionally biased region" description="Basic and acidic residues" evidence="10">
    <location>
        <begin position="1"/>
        <end position="17"/>
    </location>
</feature>
<feature type="compositionally biased region" description="Acidic residues" evidence="10">
    <location>
        <begin position="55"/>
        <end position="84"/>
    </location>
</feature>
<feature type="coiled-coil region" evidence="9">
    <location>
        <begin position="107"/>
        <end position="162"/>
    </location>
</feature>
<feature type="region of interest" description="Disordered" evidence="10">
    <location>
        <begin position="47"/>
        <end position="85"/>
    </location>
</feature>
<dbReference type="InParanoid" id="B3SCU6"/>
<dbReference type="PANTHER" id="PTHR14885:SF3">
    <property type="entry name" value="CILIA- AND FLAGELLA-ASSOCIATED PROTEIN 44"/>
    <property type="match status" value="1"/>
</dbReference>
<keyword evidence="8" id="KW-0966">Cell projection</keyword>
<dbReference type="OMA" id="WKINETF"/>
<reference evidence="11 12" key="1">
    <citation type="journal article" date="2008" name="Nature">
        <title>The Trichoplax genome and the nature of placozoans.</title>
        <authorList>
            <person name="Srivastava M."/>
            <person name="Begovic E."/>
            <person name="Chapman J."/>
            <person name="Putnam N.H."/>
            <person name="Hellsten U."/>
            <person name="Kawashima T."/>
            <person name="Kuo A."/>
            <person name="Mitros T."/>
            <person name="Salamov A."/>
            <person name="Carpenter M.L."/>
            <person name="Signorovitch A.Y."/>
            <person name="Moreno M.A."/>
            <person name="Kamm K."/>
            <person name="Grimwood J."/>
            <person name="Schmutz J."/>
            <person name="Shapiro H."/>
            <person name="Grigoriev I.V."/>
            <person name="Buss L.W."/>
            <person name="Schierwater B."/>
            <person name="Dellaporta S.L."/>
            <person name="Rokhsar D.S."/>
        </authorList>
    </citation>
    <scope>NUCLEOTIDE SEQUENCE [LARGE SCALE GENOMIC DNA]</scope>
    <source>
        <strain evidence="11 12">Grell-BS-1999</strain>
    </source>
</reference>
<comment type="subcellular location">
    <subcellularLocation>
        <location evidence="1">Cell projection</location>
        <location evidence="1">Cilium</location>
    </subcellularLocation>
    <subcellularLocation>
        <location evidence="2">Cytoplasm</location>
        <location evidence="2">Cytoskeleton</location>
    </subcellularLocation>
</comment>
<dbReference type="OrthoDB" id="1935234at2759"/>
<keyword evidence="3" id="KW-0963">Cytoplasm</keyword>
<feature type="coiled-coil region" evidence="9">
    <location>
        <begin position="197"/>
        <end position="292"/>
    </location>
</feature>
<feature type="coiled-coil region" evidence="9">
    <location>
        <begin position="354"/>
        <end position="381"/>
    </location>
</feature>
<dbReference type="Proteomes" id="UP000009022">
    <property type="component" value="Unassembled WGS sequence"/>
</dbReference>
<proteinExistence type="predicted"/>
<dbReference type="GeneID" id="6759263"/>
<dbReference type="CTD" id="6759263"/>
<evidence type="ECO:0000256" key="1">
    <source>
        <dbReference type="ARBA" id="ARBA00004138"/>
    </source>
</evidence>
<feature type="region of interest" description="Disordered" evidence="10">
    <location>
        <begin position="1"/>
        <end position="23"/>
    </location>
</feature>
<dbReference type="RefSeq" id="XP_002118072.1">
    <property type="nucleotide sequence ID" value="XM_002118036.1"/>
</dbReference>
<feature type="region of interest" description="Disordered" evidence="10">
    <location>
        <begin position="383"/>
        <end position="406"/>
    </location>
</feature>
<evidence type="ECO:0000256" key="6">
    <source>
        <dbReference type="ARBA" id="ARBA00023054"/>
    </source>
</evidence>
<dbReference type="STRING" id="10228.B3SCU6"/>
<evidence type="ECO:0000256" key="4">
    <source>
        <dbReference type="ARBA" id="ARBA00022574"/>
    </source>
</evidence>
<dbReference type="PANTHER" id="PTHR14885">
    <property type="entry name" value="CILIA- AND FLAGELLA-ASSOCIATED PROTEIN 43-RELATED"/>
    <property type="match status" value="1"/>
</dbReference>
<evidence type="ECO:0000256" key="8">
    <source>
        <dbReference type="ARBA" id="ARBA00023273"/>
    </source>
</evidence>
<feature type="non-terminal residue" evidence="11">
    <location>
        <position position="1"/>
    </location>
</feature>
<dbReference type="HOGENOM" id="CLU_057632_0_0_1"/>
<evidence type="ECO:0000256" key="2">
    <source>
        <dbReference type="ARBA" id="ARBA00004245"/>
    </source>
</evidence>
<dbReference type="AlphaFoldDB" id="B3SCU6"/>
<evidence type="ECO:0000256" key="3">
    <source>
        <dbReference type="ARBA" id="ARBA00022490"/>
    </source>
</evidence>
<keyword evidence="6 9" id="KW-0175">Coiled coil</keyword>
<evidence type="ECO:0000256" key="9">
    <source>
        <dbReference type="SAM" id="Coils"/>
    </source>
</evidence>
<keyword evidence="7" id="KW-0206">Cytoskeleton</keyword>
<protein>
    <submittedName>
        <fullName evidence="11">Uncharacterized protein</fullName>
    </submittedName>
</protein>
<gene>
    <name evidence="11" type="ORF">TRIADDRAFT_33463</name>
</gene>
<evidence type="ECO:0000313" key="11">
    <source>
        <dbReference type="EMBL" id="EDV19472.1"/>
    </source>
</evidence>
<evidence type="ECO:0000256" key="5">
    <source>
        <dbReference type="ARBA" id="ARBA00022737"/>
    </source>
</evidence>
<organism evidence="11 12">
    <name type="scientific">Trichoplax adhaerens</name>
    <name type="common">Trichoplax reptans</name>
    <dbReference type="NCBI Taxonomy" id="10228"/>
    <lineage>
        <taxon>Eukaryota</taxon>
        <taxon>Metazoa</taxon>
        <taxon>Placozoa</taxon>
        <taxon>Uniplacotomia</taxon>
        <taxon>Trichoplacea</taxon>
        <taxon>Trichoplacidae</taxon>
        <taxon>Trichoplax</taxon>
    </lineage>
</organism>
<dbReference type="eggNOG" id="ENOG502QUZQ">
    <property type="taxonomic scope" value="Eukaryota"/>
</dbReference>
<evidence type="ECO:0000256" key="7">
    <source>
        <dbReference type="ARBA" id="ARBA00023212"/>
    </source>
</evidence>
<evidence type="ECO:0000256" key="10">
    <source>
        <dbReference type="SAM" id="MobiDB-lite"/>
    </source>
</evidence>
<dbReference type="KEGG" id="tad:TRIADDRAFT_33463"/>
<dbReference type="GO" id="GO:0005856">
    <property type="term" value="C:cytoskeleton"/>
    <property type="evidence" value="ECO:0007669"/>
    <property type="project" value="UniProtKB-SubCell"/>
</dbReference>
<dbReference type="EMBL" id="DS985273">
    <property type="protein sequence ID" value="EDV19472.1"/>
    <property type="molecule type" value="Genomic_DNA"/>
</dbReference>